<feature type="domain" description="Reverse transcriptase Ty1/copia-type" evidence="1">
    <location>
        <begin position="1"/>
        <end position="106"/>
    </location>
</feature>
<dbReference type="EMBL" id="JAJFAZ020000001">
    <property type="protein sequence ID" value="KAI5350581.1"/>
    <property type="molecule type" value="Genomic_DNA"/>
</dbReference>
<dbReference type="InterPro" id="IPR013103">
    <property type="entry name" value="RVT_2"/>
</dbReference>
<keyword evidence="3" id="KW-1185">Reference proteome</keyword>
<protein>
    <recommendedName>
        <fullName evidence="1">Reverse transcriptase Ty1/copia-type domain-containing protein</fullName>
    </recommendedName>
</protein>
<sequence>MRQPLGFEDVEHPEFVCRLQKSLYGLKQAPHAWNFKFTGYLPALGFCSSHSDPSLFVKKDGADVVILLLYVDDIIITGSSPSLIQLVIDDLSTVFDMKDMGTLTSWDYRLPMALMGIYLFIKQSIARICLRGLIGQETLILVDLLQDMWCFLEIILFLGLPVSNYQFLEVPLKQNTVH</sequence>
<dbReference type="SUPFAM" id="SSF56672">
    <property type="entry name" value="DNA/RNA polymerases"/>
    <property type="match status" value="1"/>
</dbReference>
<accession>A0AAD5F1Y9</accession>
<evidence type="ECO:0000313" key="3">
    <source>
        <dbReference type="Proteomes" id="UP001054821"/>
    </source>
</evidence>
<dbReference type="Proteomes" id="UP001054821">
    <property type="component" value="Chromosome 1"/>
</dbReference>
<name>A0AAD5F1Y9_PRUDU</name>
<dbReference type="InterPro" id="IPR043502">
    <property type="entry name" value="DNA/RNA_pol_sf"/>
</dbReference>
<comment type="caution">
    <text evidence="2">The sequence shown here is derived from an EMBL/GenBank/DDBJ whole genome shotgun (WGS) entry which is preliminary data.</text>
</comment>
<gene>
    <name evidence="2" type="ORF">L3X38_003472</name>
</gene>
<reference evidence="2 3" key="1">
    <citation type="journal article" date="2022" name="G3 (Bethesda)">
        <title>Whole-genome sequence and methylome profiling of the almond [Prunus dulcis (Mill.) D.A. Webb] cultivar 'Nonpareil'.</title>
        <authorList>
            <person name="D'Amico-Willman K.M."/>
            <person name="Ouma W.Z."/>
            <person name="Meulia T."/>
            <person name="Sideli G.M."/>
            <person name="Gradziel T.M."/>
            <person name="Fresnedo-Ramirez J."/>
        </authorList>
    </citation>
    <scope>NUCLEOTIDE SEQUENCE [LARGE SCALE GENOMIC DNA]</scope>
    <source>
        <strain evidence="2">Clone GOH B32 T37-40</strain>
    </source>
</reference>
<proteinExistence type="predicted"/>
<evidence type="ECO:0000259" key="1">
    <source>
        <dbReference type="Pfam" id="PF07727"/>
    </source>
</evidence>
<evidence type="ECO:0000313" key="2">
    <source>
        <dbReference type="EMBL" id="KAI5350581.1"/>
    </source>
</evidence>
<dbReference type="AlphaFoldDB" id="A0AAD5F1Y9"/>
<organism evidence="2 3">
    <name type="scientific">Prunus dulcis</name>
    <name type="common">Almond</name>
    <name type="synonym">Amygdalus dulcis</name>
    <dbReference type="NCBI Taxonomy" id="3755"/>
    <lineage>
        <taxon>Eukaryota</taxon>
        <taxon>Viridiplantae</taxon>
        <taxon>Streptophyta</taxon>
        <taxon>Embryophyta</taxon>
        <taxon>Tracheophyta</taxon>
        <taxon>Spermatophyta</taxon>
        <taxon>Magnoliopsida</taxon>
        <taxon>eudicotyledons</taxon>
        <taxon>Gunneridae</taxon>
        <taxon>Pentapetalae</taxon>
        <taxon>rosids</taxon>
        <taxon>fabids</taxon>
        <taxon>Rosales</taxon>
        <taxon>Rosaceae</taxon>
        <taxon>Amygdaloideae</taxon>
        <taxon>Amygdaleae</taxon>
        <taxon>Prunus</taxon>
    </lineage>
</organism>
<dbReference type="Pfam" id="PF07727">
    <property type="entry name" value="RVT_2"/>
    <property type="match status" value="1"/>
</dbReference>